<organism evidence="10">
    <name type="scientific">Sulfolobus acidocaldarius Ron12/I</name>
    <dbReference type="NCBI Taxonomy" id="1028567"/>
    <lineage>
        <taxon>Archaea</taxon>
        <taxon>Thermoproteota</taxon>
        <taxon>Thermoprotei</taxon>
        <taxon>Sulfolobales</taxon>
        <taxon>Sulfolobaceae</taxon>
        <taxon>Sulfolobus</taxon>
    </lineage>
</organism>
<comment type="function">
    <text evidence="6">Forms part of the ribosomal stalk, playing a central role in the interaction of the ribosome with GTP-bound translation factors.</text>
</comment>
<proteinExistence type="inferred from homology"/>
<dbReference type="GO" id="GO:0070180">
    <property type="term" value="F:large ribosomal subunit rRNA binding"/>
    <property type="evidence" value="ECO:0007669"/>
    <property type="project" value="UniProtKB-UniRule"/>
</dbReference>
<dbReference type="InterPro" id="IPR022909">
    <property type="entry name" value="Ribosomal_uL10_arc"/>
</dbReference>
<keyword evidence="3 6" id="KW-0694">RNA-binding</keyword>
<evidence type="ECO:0000259" key="8">
    <source>
        <dbReference type="Pfam" id="PF17777"/>
    </source>
</evidence>
<keyword evidence="4 6" id="KW-0689">Ribosomal protein</keyword>
<dbReference type="AlphaFoldDB" id="M1IDH4"/>
<dbReference type="Pfam" id="PF00466">
    <property type="entry name" value="Ribosomal_L10"/>
    <property type="match status" value="1"/>
</dbReference>
<evidence type="ECO:0000256" key="5">
    <source>
        <dbReference type="ARBA" id="ARBA00023274"/>
    </source>
</evidence>
<evidence type="ECO:0000256" key="2">
    <source>
        <dbReference type="ARBA" id="ARBA00022730"/>
    </source>
</evidence>
<comment type="similarity">
    <text evidence="1 6">Belongs to the universal ribosomal protein uL10 family.</text>
</comment>
<sequence>MIGLAVTTTKKIAKWKVDEVAELTEKLKTHKTIIIANIEGFPADKLHEIRKKLRGKADIKVTKNNLFNIALKNAGYDTKLFESYLTGPNAFIFTDTNPFELQLFLSKFKLKRYALPGDKADEEVVVPAGDTGIAAGPMLSVFGKLKIKTKVQDGKIHILQDTTVAKPGDEIPADIVPILQKLGIMPVYVKLNIKIAYDNGVIIPGDKLSINLDDYTNEIRKAHINAFAVATEIAYPEPKVLEFTATKAMRNALALASEIGYITQETAQAVFTKAVMKAYAVASSISGKVDLGVQIQAQPQVSEQAAEKKEEKKEEEKKGPSEEEIGGGLSSLFGG</sequence>
<dbReference type="RefSeq" id="WP_011278280.1">
    <property type="nucleotide sequence ID" value="NC_020247.1"/>
</dbReference>
<dbReference type="GeneID" id="14551952"/>
<dbReference type="PANTHER" id="PTHR45699:SF3">
    <property type="entry name" value="LARGE RIBOSOMAL SUBUNIT PROTEIN UL10"/>
    <property type="match status" value="1"/>
</dbReference>
<dbReference type="SMR" id="M1IDH4"/>
<dbReference type="PANTHER" id="PTHR45699">
    <property type="entry name" value="60S ACIDIC RIBOSOMAL PROTEIN P0"/>
    <property type="match status" value="1"/>
</dbReference>
<evidence type="ECO:0000313" key="10">
    <source>
        <dbReference type="Proteomes" id="UP000011280"/>
    </source>
</evidence>
<evidence type="ECO:0000256" key="3">
    <source>
        <dbReference type="ARBA" id="ARBA00022884"/>
    </source>
</evidence>
<dbReference type="Proteomes" id="UP000011280">
    <property type="component" value="Chromosome"/>
</dbReference>
<feature type="compositionally biased region" description="Gly residues" evidence="7">
    <location>
        <begin position="326"/>
        <end position="335"/>
    </location>
</feature>
<protein>
    <recommendedName>
        <fullName evidence="6">Large ribosomal subunit protein uL10</fullName>
    </recommendedName>
    <alternativeName>
        <fullName evidence="6">Acidic ribosomal protein P0 homolog</fullName>
    </alternativeName>
</protein>
<feature type="region of interest" description="Disordered" evidence="7">
    <location>
        <begin position="300"/>
        <end position="335"/>
    </location>
</feature>
<dbReference type="PATRIC" id="fig|1028567.7.peg.1393"/>
<keyword evidence="2 6" id="KW-0699">rRNA-binding</keyword>
<dbReference type="Gene3D" id="3.90.105.20">
    <property type="match status" value="1"/>
</dbReference>
<dbReference type="InterPro" id="IPR043164">
    <property type="entry name" value="Ribosomal_uL10-like_insert_sf"/>
</dbReference>
<dbReference type="KEGG" id="sacr:SacRon12I_07065"/>
<evidence type="ECO:0000256" key="4">
    <source>
        <dbReference type="ARBA" id="ARBA00022980"/>
    </source>
</evidence>
<dbReference type="GO" id="GO:0003735">
    <property type="term" value="F:structural constituent of ribosome"/>
    <property type="evidence" value="ECO:0007669"/>
    <property type="project" value="TreeGrafter"/>
</dbReference>
<gene>
    <name evidence="6" type="primary">rpl10</name>
    <name evidence="6 9" type="synonym">rplP0</name>
    <name evidence="9" type="ORF">SacRon12I_07065</name>
</gene>
<dbReference type="NCBIfam" id="NF003095">
    <property type="entry name" value="PRK04019.1-1"/>
    <property type="match status" value="1"/>
</dbReference>
<evidence type="ECO:0000256" key="1">
    <source>
        <dbReference type="ARBA" id="ARBA00008889"/>
    </source>
</evidence>
<dbReference type="HOGENOM" id="CLU_053173_0_0_2"/>
<dbReference type="FunFam" id="3.90.105.20:FF:000001">
    <property type="entry name" value="60S acidic ribosomal protein P0"/>
    <property type="match status" value="1"/>
</dbReference>
<dbReference type="InterPro" id="IPR001790">
    <property type="entry name" value="Ribosomal_uL10"/>
</dbReference>
<name>M1IDH4_9CREN</name>
<dbReference type="Gene3D" id="3.30.70.1730">
    <property type="match status" value="1"/>
</dbReference>
<dbReference type="Pfam" id="PF17777">
    <property type="entry name" value="RL10P_insert"/>
    <property type="match status" value="1"/>
</dbReference>
<dbReference type="GO" id="GO:0002181">
    <property type="term" value="P:cytoplasmic translation"/>
    <property type="evidence" value="ECO:0007669"/>
    <property type="project" value="TreeGrafter"/>
</dbReference>
<evidence type="ECO:0000313" key="9">
    <source>
        <dbReference type="EMBL" id="AGE73648.1"/>
    </source>
</evidence>
<dbReference type="GO" id="GO:0022625">
    <property type="term" value="C:cytosolic large ribosomal subunit"/>
    <property type="evidence" value="ECO:0007669"/>
    <property type="project" value="TreeGrafter"/>
</dbReference>
<feature type="domain" description="Large ribosomal subunit protein uL10-like insertion" evidence="8">
    <location>
        <begin position="116"/>
        <end position="184"/>
    </location>
</feature>
<dbReference type="GO" id="GO:0000027">
    <property type="term" value="P:ribosomal large subunit assembly"/>
    <property type="evidence" value="ECO:0007669"/>
    <property type="project" value="TreeGrafter"/>
</dbReference>
<dbReference type="InterPro" id="IPR050323">
    <property type="entry name" value="Ribosomal_protein_uL10"/>
</dbReference>
<keyword evidence="5 6" id="KW-0687">Ribonucleoprotein</keyword>
<dbReference type="InterPro" id="IPR043141">
    <property type="entry name" value="Ribosomal_uL10-like_sf"/>
</dbReference>
<dbReference type="InterPro" id="IPR040637">
    <property type="entry name" value="Ribosomal_uL10-like_insert"/>
</dbReference>
<evidence type="ECO:0000256" key="6">
    <source>
        <dbReference type="HAMAP-Rule" id="MF_00280"/>
    </source>
</evidence>
<comment type="subunit">
    <text evidence="6">Part of the 50S ribosomal subunit. Forms part of the ribosomal stalk which helps the ribosome interact with GTP-bound translation factors. Forms a heptameric L10(L12)2(L12)2(L12)2 complex, where L10 forms an elongated spine to which the L12 dimers bind in a sequential fashion.</text>
</comment>
<dbReference type="HAMAP" id="MF_00280">
    <property type="entry name" value="Ribosomal_uL10_arch"/>
    <property type="match status" value="1"/>
</dbReference>
<dbReference type="EMBL" id="CP002818">
    <property type="protein sequence ID" value="AGE73648.1"/>
    <property type="molecule type" value="Genomic_DNA"/>
</dbReference>
<accession>M1IDH4</accession>
<reference evidence="9 10" key="1">
    <citation type="journal article" date="2012" name="ISME J.">
        <title>Genomic evidence of rapid, global-scale gene flow in a Sulfolobus species.</title>
        <authorList>
            <person name="Mao D."/>
            <person name="Grogan D."/>
        </authorList>
    </citation>
    <scope>NUCLEOTIDE SEQUENCE [LARGE SCALE GENOMIC DNA]</scope>
    <source>
        <strain evidence="9 10">Ron12/I</strain>
    </source>
</reference>
<dbReference type="Gene3D" id="6.10.140.760">
    <property type="match status" value="1"/>
</dbReference>
<dbReference type="SUPFAM" id="SSF160369">
    <property type="entry name" value="Ribosomal protein L10-like"/>
    <property type="match status" value="1"/>
</dbReference>
<evidence type="ECO:0000256" key="7">
    <source>
        <dbReference type="SAM" id="MobiDB-lite"/>
    </source>
</evidence>
<feature type="compositionally biased region" description="Basic and acidic residues" evidence="7">
    <location>
        <begin position="305"/>
        <end position="321"/>
    </location>
</feature>